<dbReference type="GO" id="GO:0016020">
    <property type="term" value="C:membrane"/>
    <property type="evidence" value="ECO:0007669"/>
    <property type="project" value="UniProtKB-SubCell"/>
</dbReference>
<evidence type="ECO:0000256" key="2">
    <source>
        <dbReference type="ARBA" id="ARBA00006462"/>
    </source>
</evidence>
<evidence type="ECO:0000256" key="1">
    <source>
        <dbReference type="ARBA" id="ARBA00004606"/>
    </source>
</evidence>
<keyword evidence="5" id="KW-1133">Transmembrane helix</keyword>
<gene>
    <name evidence="7" type="ORF">BV898_06956</name>
</gene>
<keyword evidence="3" id="KW-0812">Transmembrane</keyword>
<dbReference type="GO" id="GO:0016263">
    <property type="term" value="F:glycoprotein-N-acetylgalactosamine 3-beta-galactosyltransferase activity"/>
    <property type="evidence" value="ECO:0007669"/>
    <property type="project" value="TreeGrafter"/>
</dbReference>
<keyword evidence="4" id="KW-0735">Signal-anchor</keyword>
<evidence type="ECO:0000256" key="5">
    <source>
        <dbReference type="ARBA" id="ARBA00022989"/>
    </source>
</evidence>
<comment type="caution">
    <text evidence="7">The sequence shown here is derived from an EMBL/GenBank/DDBJ whole genome shotgun (WGS) entry which is preliminary data.</text>
</comment>
<dbReference type="OrthoDB" id="414175at2759"/>
<keyword evidence="6" id="KW-0472">Membrane</keyword>
<proteinExistence type="inferred from homology"/>
<dbReference type="Proteomes" id="UP000192578">
    <property type="component" value="Unassembled WGS sequence"/>
</dbReference>
<keyword evidence="8" id="KW-1185">Reference proteome</keyword>
<evidence type="ECO:0000313" key="8">
    <source>
        <dbReference type="Proteomes" id="UP000192578"/>
    </source>
</evidence>
<organism evidence="7 8">
    <name type="scientific">Hypsibius exemplaris</name>
    <name type="common">Freshwater tardigrade</name>
    <dbReference type="NCBI Taxonomy" id="2072580"/>
    <lineage>
        <taxon>Eukaryota</taxon>
        <taxon>Metazoa</taxon>
        <taxon>Ecdysozoa</taxon>
        <taxon>Tardigrada</taxon>
        <taxon>Eutardigrada</taxon>
        <taxon>Parachela</taxon>
        <taxon>Hypsibioidea</taxon>
        <taxon>Hypsibiidae</taxon>
        <taxon>Hypsibius</taxon>
    </lineage>
</organism>
<dbReference type="Gene3D" id="3.90.550.50">
    <property type="match status" value="1"/>
</dbReference>
<dbReference type="AlphaFoldDB" id="A0A1W0WUL6"/>
<comment type="similarity">
    <text evidence="2">Belongs to the glycosyltransferase 31 family. Beta3-Gal-T subfamily.</text>
</comment>
<evidence type="ECO:0000256" key="6">
    <source>
        <dbReference type="ARBA" id="ARBA00023136"/>
    </source>
</evidence>
<evidence type="ECO:0000256" key="4">
    <source>
        <dbReference type="ARBA" id="ARBA00022968"/>
    </source>
</evidence>
<accession>A0A1W0WUL6</accession>
<name>A0A1W0WUL6_HYPEX</name>
<evidence type="ECO:0000313" key="7">
    <source>
        <dbReference type="EMBL" id="OQV18894.1"/>
    </source>
</evidence>
<protein>
    <submittedName>
        <fullName evidence="7">Glycoprotein-N-acetylgalactosamine 3-beta-galactosyltransferase 1</fullName>
    </submittedName>
</protein>
<sequence>MSPRHRRRDIVLMIASATSFCFLTFRHYSRVGHEGSLQEGSPRLPQIFCTINYKYEDEEAATAIMETWAQKCDGYVFISTRKRLGMSTIVVPSNHSEYLLWAKIHATLRHAVSNDLKPFDWVLATDSTTFVILENLRLFLANQSETDSMYFADDLTPAGFGGFRSPGSVYVLSRQTLSRMTKVLRGEKCITSSSNRTRKQLLDECARRAGIYRDNRSIESFGRGPAFPYDPSTYWQSSDDKSDVAKASSLLSGNHSQAVTFRHITPIYMYILEYLIYVLKPHRTETEL</sequence>
<reference evidence="8" key="1">
    <citation type="submission" date="2017-01" db="EMBL/GenBank/DDBJ databases">
        <title>Comparative genomics of anhydrobiosis in the tardigrade Hypsibius dujardini.</title>
        <authorList>
            <person name="Yoshida Y."/>
            <person name="Koutsovoulos G."/>
            <person name="Laetsch D."/>
            <person name="Stevens L."/>
            <person name="Kumar S."/>
            <person name="Horikawa D."/>
            <person name="Ishino K."/>
            <person name="Komine S."/>
            <person name="Tomita M."/>
            <person name="Blaxter M."/>
            <person name="Arakawa K."/>
        </authorList>
    </citation>
    <scope>NUCLEOTIDE SEQUENCE [LARGE SCALE GENOMIC DNA]</scope>
    <source>
        <strain evidence="8">Z151</strain>
    </source>
</reference>
<dbReference type="PANTHER" id="PTHR23033:SF8">
    <property type="entry name" value="HEXOSYLTRANSFERASE"/>
    <property type="match status" value="1"/>
</dbReference>
<dbReference type="PANTHER" id="PTHR23033">
    <property type="entry name" value="BETA1,3-GALACTOSYLTRANSFERASE"/>
    <property type="match status" value="1"/>
</dbReference>
<dbReference type="InterPro" id="IPR026050">
    <property type="entry name" value="C1GALT1/C1GALT1_chp1"/>
</dbReference>
<evidence type="ECO:0000256" key="3">
    <source>
        <dbReference type="ARBA" id="ARBA00022692"/>
    </source>
</evidence>
<dbReference type="EMBL" id="MTYJ01000044">
    <property type="protein sequence ID" value="OQV18894.1"/>
    <property type="molecule type" value="Genomic_DNA"/>
</dbReference>
<comment type="subcellular location">
    <subcellularLocation>
        <location evidence="1">Membrane</location>
        <topology evidence="1">Single-pass type II membrane protein</topology>
    </subcellularLocation>
</comment>